<dbReference type="InterPro" id="IPR013785">
    <property type="entry name" value="Aldolase_TIM"/>
</dbReference>
<dbReference type="CDD" id="cd02933">
    <property type="entry name" value="OYE_like_FMN"/>
    <property type="match status" value="1"/>
</dbReference>
<dbReference type="PANTHER" id="PTHR22893:SF91">
    <property type="entry name" value="NADPH DEHYDROGENASE 2-RELATED"/>
    <property type="match status" value="1"/>
</dbReference>
<sequence>MQEYYSQRASTPGTFLITEATLVALEAGGLKHAPGVYSQTQITAWKEIVAGVHAANSYIYCQLWAFGRQANEGDLKEDDPSLSVVGPSSIPMNNHGAPVPRALTVPEIQEYIHLYATAARNAVHEAGFDGVEIHGGNGYLIDQFLQDVSNQRQDDYGGTIERRSRFGLEVVRAVVDALGTPTKVGIRLSPWSTFSGMGMDNPIPQFTYFVEKLRREFPDLAYIHVIEPRVAGDRDDNVGAQKSHSANDFLRDIWAPKPYISAGGYSRFNAVQRTQERQNELIAFGRWFISNPDLPIRLEKDLELNPYDRGTFFLSGDTTGRGYTDYNFVHTSIDTLLSASLPEASYDSAARDPAPQCFPGTRELYIKEVMDWALSRGTHSYDHLPILWLKEPAGVGKTAVAQTCTERLKRINQPCAAVFFSIKGRSDPKRLFPSIAYQLATIHPEYYALLDAIVRRDRTLVDKSPRFQLQKLIVEPLRQLHHSGKGFLQQVPIIIDGLDECEGGRAAHCTVIDLITEVTQEAIPLVLAFFSRPEAHIEASFARVNAAKLTHAVFLPISRTTDNEIASFVRGGFRDIAQRTNLSPQPPWPADDDVDLIVRAAGGLFSYAAAILRHASLIVWCNLLRISRFTFRIICNQLSAVLQYREKSFEVEYPNQVVDHEDWNYMFPVVHDTIRHHAGGSISFFHKSFIDFLQDPSRSGDYCMHSPVMHRLLSQHLAELWREYDTQIYLPGSGSSIAIYPLSQTSPDIRTKDWSISSVPKIAEPSPLSEPHPDQFVNLVIIGEVYSWLHSMSNRLIDRGLLDIRSARSFNKGNHRLGLQLMSSRLLGNRSERVWYQRCECRTTSYEGTTLLRLLPQAFSDFDVAEYRESIRRRQEAGLIKPFYRNTFERLKAMILRHKTRGPLESGFYKMGKGEKSIIWYWEINHEKRYYQSIRSPSLDDAMRVYEREDIDHWLRNWDEAVSWKTSTEHVEQSLVFAPPPY</sequence>
<dbReference type="GO" id="GO:0010181">
    <property type="term" value="F:FMN binding"/>
    <property type="evidence" value="ECO:0007669"/>
    <property type="project" value="InterPro"/>
</dbReference>
<dbReference type="InterPro" id="IPR027417">
    <property type="entry name" value="P-loop_NTPase"/>
</dbReference>
<feature type="domain" description="NADH:flavin oxidoreductase/NADH oxidase N-terminal" evidence="2">
    <location>
        <begin position="1"/>
        <end position="305"/>
    </location>
</feature>
<organism evidence="4 5">
    <name type="scientific">Leucocoprinus birnbaumii</name>
    <dbReference type="NCBI Taxonomy" id="56174"/>
    <lineage>
        <taxon>Eukaryota</taxon>
        <taxon>Fungi</taxon>
        <taxon>Dikarya</taxon>
        <taxon>Basidiomycota</taxon>
        <taxon>Agaricomycotina</taxon>
        <taxon>Agaricomycetes</taxon>
        <taxon>Agaricomycetidae</taxon>
        <taxon>Agaricales</taxon>
        <taxon>Agaricineae</taxon>
        <taxon>Agaricaceae</taxon>
        <taxon>Leucocoprinus</taxon>
    </lineage>
</organism>
<reference evidence="4" key="1">
    <citation type="submission" date="2022-07" db="EMBL/GenBank/DDBJ databases">
        <title>Genome Sequence of Leucocoprinus birnbaumii.</title>
        <authorList>
            <person name="Buettner E."/>
        </authorList>
    </citation>
    <scope>NUCLEOTIDE SEQUENCE</scope>
    <source>
        <strain evidence="4">VT141</strain>
    </source>
</reference>
<dbReference type="InterPro" id="IPR056884">
    <property type="entry name" value="NPHP3-like_N"/>
</dbReference>
<evidence type="ECO:0000313" key="5">
    <source>
        <dbReference type="Proteomes" id="UP001213000"/>
    </source>
</evidence>
<dbReference type="Pfam" id="PF00724">
    <property type="entry name" value="Oxidored_FMN"/>
    <property type="match status" value="1"/>
</dbReference>
<evidence type="ECO:0000259" key="2">
    <source>
        <dbReference type="Pfam" id="PF00724"/>
    </source>
</evidence>
<dbReference type="InterPro" id="IPR001155">
    <property type="entry name" value="OxRdtase_FMN_N"/>
</dbReference>
<dbReference type="InterPro" id="IPR045247">
    <property type="entry name" value="Oye-like"/>
</dbReference>
<evidence type="ECO:0000259" key="3">
    <source>
        <dbReference type="Pfam" id="PF24883"/>
    </source>
</evidence>
<dbReference type="PANTHER" id="PTHR22893">
    <property type="entry name" value="NADH OXIDOREDUCTASE-RELATED"/>
    <property type="match status" value="1"/>
</dbReference>
<proteinExistence type="predicted"/>
<protein>
    <submittedName>
        <fullName evidence="4">Uncharacterized protein</fullName>
    </submittedName>
</protein>
<dbReference type="Gene3D" id="3.20.20.70">
    <property type="entry name" value="Aldolase class I"/>
    <property type="match status" value="1"/>
</dbReference>
<dbReference type="SUPFAM" id="SSF51395">
    <property type="entry name" value="FMN-linked oxidoreductases"/>
    <property type="match status" value="1"/>
</dbReference>
<accession>A0AAD5YYH6</accession>
<dbReference type="SUPFAM" id="SSF52540">
    <property type="entry name" value="P-loop containing nucleoside triphosphate hydrolases"/>
    <property type="match status" value="1"/>
</dbReference>
<dbReference type="Pfam" id="PF24883">
    <property type="entry name" value="NPHP3_N"/>
    <property type="match status" value="1"/>
</dbReference>
<keyword evidence="5" id="KW-1185">Reference proteome</keyword>
<feature type="domain" description="Nephrocystin 3-like N-terminal" evidence="3">
    <location>
        <begin position="384"/>
        <end position="532"/>
    </location>
</feature>
<name>A0AAD5YYH6_9AGAR</name>
<dbReference type="Proteomes" id="UP001213000">
    <property type="component" value="Unassembled WGS sequence"/>
</dbReference>
<dbReference type="Gene3D" id="3.40.50.300">
    <property type="entry name" value="P-loop containing nucleotide triphosphate hydrolases"/>
    <property type="match status" value="1"/>
</dbReference>
<gene>
    <name evidence="4" type="ORF">NP233_g692</name>
</gene>
<evidence type="ECO:0000313" key="4">
    <source>
        <dbReference type="EMBL" id="KAJ3576063.1"/>
    </source>
</evidence>
<dbReference type="AlphaFoldDB" id="A0AAD5YYH6"/>
<dbReference type="GO" id="GO:0003959">
    <property type="term" value="F:NADPH dehydrogenase activity"/>
    <property type="evidence" value="ECO:0007669"/>
    <property type="project" value="TreeGrafter"/>
</dbReference>
<comment type="caution">
    <text evidence="4">The sequence shown here is derived from an EMBL/GenBank/DDBJ whole genome shotgun (WGS) entry which is preliminary data.</text>
</comment>
<dbReference type="EMBL" id="JANIEX010000020">
    <property type="protein sequence ID" value="KAJ3576063.1"/>
    <property type="molecule type" value="Genomic_DNA"/>
</dbReference>
<evidence type="ECO:0000256" key="1">
    <source>
        <dbReference type="ARBA" id="ARBA00022737"/>
    </source>
</evidence>
<keyword evidence="1" id="KW-0677">Repeat</keyword>